<proteinExistence type="predicted"/>
<protein>
    <recommendedName>
        <fullName evidence="1">DUF7053 domain-containing protein</fullName>
    </recommendedName>
</protein>
<sequence>MPRTNHTLSVSCPIPSTLTPTDIIAALHNHINLVMLQPLVVSYDEVTSTYEYEPDPYFDLSSSPIKAYEIVESVVVIPGVGNWGRYPVKIVCQFQNTEYGVKSRAIASAGVVLRATYHVHRSPSSSDDNEIRGYLENASEWTLTEDATVECSNWLMPFVKQSMEGAHKDICRHLLDKIHVQLTDKVRYG</sequence>
<dbReference type="PANTHER" id="PTHR38117:SF1">
    <property type="entry name" value="DUF3074 DOMAIN-CONTAINING PROTEIN"/>
    <property type="match status" value="1"/>
</dbReference>
<organism evidence="2 3">
    <name type="scientific">Coleophoma crateriformis</name>
    <dbReference type="NCBI Taxonomy" id="565419"/>
    <lineage>
        <taxon>Eukaryota</taxon>
        <taxon>Fungi</taxon>
        <taxon>Dikarya</taxon>
        <taxon>Ascomycota</taxon>
        <taxon>Pezizomycotina</taxon>
        <taxon>Leotiomycetes</taxon>
        <taxon>Helotiales</taxon>
        <taxon>Dermateaceae</taxon>
        <taxon>Coleophoma</taxon>
    </lineage>
</organism>
<reference evidence="2 3" key="1">
    <citation type="journal article" date="2018" name="IMA Fungus">
        <title>IMA Genome-F 9: Draft genome sequence of Annulohypoxylon stygium, Aspergillus mulundensis, Berkeleyomyces basicola (syn. Thielaviopsis basicola), Ceratocystis smalleyi, two Cercospora beticola strains, Coleophoma cylindrospora, Fusarium fracticaudum, Phialophora cf. hyalina, and Morchella septimelata.</title>
        <authorList>
            <person name="Wingfield B.D."/>
            <person name="Bills G.F."/>
            <person name="Dong Y."/>
            <person name="Huang W."/>
            <person name="Nel W.J."/>
            <person name="Swalarsk-Parry B.S."/>
            <person name="Vaghefi N."/>
            <person name="Wilken P.M."/>
            <person name="An Z."/>
            <person name="de Beer Z.W."/>
            <person name="De Vos L."/>
            <person name="Chen L."/>
            <person name="Duong T.A."/>
            <person name="Gao Y."/>
            <person name="Hammerbacher A."/>
            <person name="Kikkert J.R."/>
            <person name="Li Y."/>
            <person name="Li H."/>
            <person name="Li K."/>
            <person name="Li Q."/>
            <person name="Liu X."/>
            <person name="Ma X."/>
            <person name="Naidoo K."/>
            <person name="Pethybridge S.J."/>
            <person name="Sun J."/>
            <person name="Steenkamp E.T."/>
            <person name="van der Nest M.A."/>
            <person name="van Wyk S."/>
            <person name="Wingfield M.J."/>
            <person name="Xiong C."/>
            <person name="Yue Q."/>
            <person name="Zhang X."/>
        </authorList>
    </citation>
    <scope>NUCLEOTIDE SEQUENCE [LARGE SCALE GENOMIC DNA]</scope>
    <source>
        <strain evidence="2 3">BP5796</strain>
    </source>
</reference>
<dbReference type="InterPro" id="IPR055481">
    <property type="entry name" value="DUF7053"/>
</dbReference>
<dbReference type="AlphaFoldDB" id="A0A3D8SZQ8"/>
<evidence type="ECO:0000259" key="1">
    <source>
        <dbReference type="Pfam" id="PF23155"/>
    </source>
</evidence>
<gene>
    <name evidence="2" type="ORF">BP5796_02894</name>
</gene>
<feature type="domain" description="DUF7053" evidence="1">
    <location>
        <begin position="4"/>
        <end position="179"/>
    </location>
</feature>
<accession>A0A3D8SZQ8</accession>
<dbReference type="PANTHER" id="PTHR38117">
    <property type="entry name" value="NACHT AND WD40 DOMAIN PROTEIN"/>
    <property type="match status" value="1"/>
</dbReference>
<dbReference type="OrthoDB" id="4276610at2759"/>
<dbReference type="EMBL" id="PDLN01000003">
    <property type="protein sequence ID" value="RDW91729.1"/>
    <property type="molecule type" value="Genomic_DNA"/>
</dbReference>
<name>A0A3D8SZQ8_9HELO</name>
<evidence type="ECO:0000313" key="3">
    <source>
        <dbReference type="Proteomes" id="UP000256328"/>
    </source>
</evidence>
<keyword evidence="3" id="KW-1185">Reference proteome</keyword>
<evidence type="ECO:0000313" key="2">
    <source>
        <dbReference type="EMBL" id="RDW91729.1"/>
    </source>
</evidence>
<comment type="caution">
    <text evidence="2">The sequence shown here is derived from an EMBL/GenBank/DDBJ whole genome shotgun (WGS) entry which is preliminary data.</text>
</comment>
<dbReference type="Pfam" id="PF23155">
    <property type="entry name" value="DUF7053"/>
    <property type="match status" value="1"/>
</dbReference>
<dbReference type="Proteomes" id="UP000256328">
    <property type="component" value="Unassembled WGS sequence"/>
</dbReference>